<keyword evidence="4" id="KW-1185">Reference proteome</keyword>
<organism evidence="3 4">
    <name type="scientific">Tropicimonas sediminicola</name>
    <dbReference type="NCBI Taxonomy" id="1031541"/>
    <lineage>
        <taxon>Bacteria</taxon>
        <taxon>Pseudomonadati</taxon>
        <taxon>Pseudomonadota</taxon>
        <taxon>Alphaproteobacteria</taxon>
        <taxon>Rhodobacterales</taxon>
        <taxon>Roseobacteraceae</taxon>
        <taxon>Tropicimonas</taxon>
    </lineage>
</organism>
<comment type="similarity">
    <text evidence="1">Belongs to the UPF0065 (bug) family.</text>
</comment>
<protein>
    <submittedName>
        <fullName evidence="3">Tripartite-type tricarboxylate transporter, receptor component TctC</fullName>
    </submittedName>
</protein>
<dbReference type="Gene3D" id="3.40.190.150">
    <property type="entry name" value="Bordetella uptake gene, domain 1"/>
    <property type="match status" value="1"/>
</dbReference>
<evidence type="ECO:0000313" key="3">
    <source>
        <dbReference type="EMBL" id="SNS86835.1"/>
    </source>
</evidence>
<gene>
    <name evidence="3" type="ORF">SAMN05421757_104120</name>
</gene>
<dbReference type="CDD" id="cd07012">
    <property type="entry name" value="PBP2_Bug_TTT"/>
    <property type="match status" value="1"/>
</dbReference>
<evidence type="ECO:0000256" key="1">
    <source>
        <dbReference type="ARBA" id="ARBA00006987"/>
    </source>
</evidence>
<dbReference type="Proteomes" id="UP000198426">
    <property type="component" value="Unassembled WGS sequence"/>
</dbReference>
<sequence length="323" mass="34746">MLRNFTRKALASLAITGAALTATMSPALAEYPEKPVTMVIPLGAGGSHDLNARIITSIIPSYLGQAMIVRLTPGAGGQKGTQEVANSAADGYTLLFTHNYIDMLQQYVENLPYQPLEDFVPVARVNYAPASIIVRADSPFQTFEELVAFAKENPGELQLGHSGNWGAFFVPAAQIMKKLDFVMNMVPYQGGGPAMQALLAGDSDMSLAFPSALGELVEAGKIRVLATAGEERIFEDVPSFTEVGIDGDIGFMHRFVLAPAGTPQEALDELEAAFAQMSEDETFKKLMDRLGESVDPMTGAEYQALREGQAVAYDELVKDLTSQ</sequence>
<dbReference type="Pfam" id="PF03401">
    <property type="entry name" value="TctC"/>
    <property type="match status" value="1"/>
</dbReference>
<evidence type="ECO:0000313" key="4">
    <source>
        <dbReference type="Proteomes" id="UP000198426"/>
    </source>
</evidence>
<dbReference type="PANTHER" id="PTHR42928:SF5">
    <property type="entry name" value="BLR1237 PROTEIN"/>
    <property type="match status" value="1"/>
</dbReference>
<proteinExistence type="inferred from homology"/>
<dbReference type="SUPFAM" id="SSF53850">
    <property type="entry name" value="Periplasmic binding protein-like II"/>
    <property type="match status" value="1"/>
</dbReference>
<accession>A0A239HZW6</accession>
<dbReference type="EMBL" id="FZOY01000004">
    <property type="protein sequence ID" value="SNS86835.1"/>
    <property type="molecule type" value="Genomic_DNA"/>
</dbReference>
<keyword evidence="3" id="KW-0675">Receptor</keyword>
<keyword evidence="2" id="KW-0732">Signal</keyword>
<dbReference type="AlphaFoldDB" id="A0A239HZW6"/>
<dbReference type="Gene3D" id="3.40.190.10">
    <property type="entry name" value="Periplasmic binding protein-like II"/>
    <property type="match status" value="1"/>
</dbReference>
<reference evidence="3 4" key="1">
    <citation type="submission" date="2017-06" db="EMBL/GenBank/DDBJ databases">
        <authorList>
            <person name="Kim H.J."/>
            <person name="Triplett B.A."/>
        </authorList>
    </citation>
    <scope>NUCLEOTIDE SEQUENCE [LARGE SCALE GENOMIC DNA]</scope>
    <source>
        <strain evidence="3 4">DSM 29339</strain>
    </source>
</reference>
<feature type="signal peptide" evidence="2">
    <location>
        <begin position="1"/>
        <end position="29"/>
    </location>
</feature>
<dbReference type="InterPro" id="IPR042100">
    <property type="entry name" value="Bug_dom1"/>
</dbReference>
<dbReference type="PANTHER" id="PTHR42928">
    <property type="entry name" value="TRICARBOXYLATE-BINDING PROTEIN"/>
    <property type="match status" value="1"/>
</dbReference>
<dbReference type="InterPro" id="IPR005064">
    <property type="entry name" value="BUG"/>
</dbReference>
<feature type="chain" id="PRO_5013167550" evidence="2">
    <location>
        <begin position="30"/>
        <end position="323"/>
    </location>
</feature>
<name>A0A239HZW6_9RHOB</name>
<dbReference type="PIRSF" id="PIRSF017082">
    <property type="entry name" value="YflP"/>
    <property type="match status" value="1"/>
</dbReference>
<evidence type="ECO:0000256" key="2">
    <source>
        <dbReference type="SAM" id="SignalP"/>
    </source>
</evidence>
<dbReference type="RefSeq" id="WP_176442857.1">
    <property type="nucleotide sequence ID" value="NZ_FZOY01000004.1"/>
</dbReference>